<feature type="transmembrane region" description="Helical" evidence="5">
    <location>
        <begin position="125"/>
        <end position="143"/>
    </location>
</feature>
<feature type="transmembrane region" description="Helical" evidence="5">
    <location>
        <begin position="170"/>
        <end position="187"/>
    </location>
</feature>
<evidence type="ECO:0000256" key="3">
    <source>
        <dbReference type="ARBA" id="ARBA00022989"/>
    </source>
</evidence>
<keyword evidence="8" id="KW-1185">Reference proteome</keyword>
<evidence type="ECO:0000313" key="8">
    <source>
        <dbReference type="Proteomes" id="UP000276254"/>
    </source>
</evidence>
<sequence length="549" mass="56003">MDKKPKHTFTAGTIAGDAIAGVSVAGLMLPEAVAYAAIAGLAPGRAIVAAVAGGLAYAALGRSRFAIVAPTSSSAAILAAALAAMPGTANDKAMMATAIVAIVAALFGIIALFRLGSLAGFIARPVLRGFAFGLAITIILRQLPGLTGVHVTASNIFSLVGILASRLSEMSIYSIAIGGVALAGILAMRRVGKLPGALIVLCCGIGLASLVDLPSHGVALVGDIAIKLDEPAIPTFGFQTWSHLVQLAVPLTLILFAESWGTMRALALRHGDTLSANRELGALGGANFVAALVQGMPVGAGFSAGSASEAAGAASRLTSAIAALALGALVLFAGQAVSRIPEPVLAAVVIAALTHALALSPFNRLFRIDRDQWIALAAVAGVIGFGVLDGMLIAVALSLGALLHRLSRPTVSELGRIGTSHDFVDLVRHGDAKPVAGFAIYRPNAPLFFANADAALNAIDALAVQHPAGTRVILSLEESNDLDSSALEALAEFGKLIQNREMVLRLARTHDRVRDLLAAAGMAELAEDANFSVADSVDAAEEERNVDHA</sequence>
<keyword evidence="3 5" id="KW-1133">Transmembrane helix</keyword>
<dbReference type="Gene3D" id="3.30.750.24">
    <property type="entry name" value="STAS domain"/>
    <property type="match status" value="1"/>
</dbReference>
<keyword evidence="2 5" id="KW-0812">Transmembrane</keyword>
<dbReference type="AlphaFoldDB" id="A0A494TGR9"/>
<gene>
    <name evidence="7" type="ORF">D3Y57_02950</name>
</gene>
<dbReference type="InterPro" id="IPR011547">
    <property type="entry name" value="SLC26A/SulP_dom"/>
</dbReference>
<dbReference type="KEGG" id="spha:D3Y57_02950"/>
<name>A0A494TGR9_SPHPE</name>
<keyword evidence="4 5" id="KW-0472">Membrane</keyword>
<evidence type="ECO:0000256" key="5">
    <source>
        <dbReference type="SAM" id="Phobius"/>
    </source>
</evidence>
<dbReference type="GO" id="GO:0016020">
    <property type="term" value="C:membrane"/>
    <property type="evidence" value="ECO:0007669"/>
    <property type="project" value="UniProtKB-SubCell"/>
</dbReference>
<dbReference type="InterPro" id="IPR001902">
    <property type="entry name" value="SLC26A/SulP_fam"/>
</dbReference>
<accession>A0A494TGR9</accession>
<dbReference type="InterPro" id="IPR002645">
    <property type="entry name" value="STAS_dom"/>
</dbReference>
<feature type="transmembrane region" description="Helical" evidence="5">
    <location>
        <begin position="314"/>
        <end position="332"/>
    </location>
</feature>
<dbReference type="GO" id="GO:0055085">
    <property type="term" value="P:transmembrane transport"/>
    <property type="evidence" value="ECO:0007669"/>
    <property type="project" value="InterPro"/>
</dbReference>
<keyword evidence="7" id="KW-0614">Plasmid</keyword>
<dbReference type="EMBL" id="CP032828">
    <property type="protein sequence ID" value="AYJ85021.1"/>
    <property type="molecule type" value="Genomic_DNA"/>
</dbReference>
<proteinExistence type="predicted"/>
<feature type="transmembrane region" description="Helical" evidence="5">
    <location>
        <begin position="35"/>
        <end position="58"/>
    </location>
</feature>
<dbReference type="PROSITE" id="PS50801">
    <property type="entry name" value="STAS"/>
    <property type="match status" value="1"/>
</dbReference>
<evidence type="ECO:0000256" key="2">
    <source>
        <dbReference type="ARBA" id="ARBA00022692"/>
    </source>
</evidence>
<feature type="transmembrane region" description="Helical" evidence="5">
    <location>
        <begin position="93"/>
        <end position="113"/>
    </location>
</feature>
<feature type="transmembrane region" description="Helical" evidence="5">
    <location>
        <begin position="194"/>
        <end position="211"/>
    </location>
</feature>
<feature type="transmembrane region" description="Helical" evidence="5">
    <location>
        <begin position="9"/>
        <end position="29"/>
    </location>
</feature>
<dbReference type="CDD" id="cd07042">
    <property type="entry name" value="STAS_SulP_like_sulfate_transporter"/>
    <property type="match status" value="1"/>
</dbReference>
<dbReference type="OrthoDB" id="9771198at2"/>
<evidence type="ECO:0000259" key="6">
    <source>
        <dbReference type="PROSITE" id="PS50801"/>
    </source>
</evidence>
<evidence type="ECO:0000313" key="7">
    <source>
        <dbReference type="EMBL" id="AYJ85021.1"/>
    </source>
</evidence>
<evidence type="ECO:0000256" key="1">
    <source>
        <dbReference type="ARBA" id="ARBA00004141"/>
    </source>
</evidence>
<geneLocation type="plasmid" evidence="7">
    <name>unnamed1</name>
</geneLocation>
<protein>
    <submittedName>
        <fullName evidence="7">SulP family inorganic anion transporter</fullName>
    </submittedName>
</protein>
<evidence type="ECO:0000256" key="4">
    <source>
        <dbReference type="ARBA" id="ARBA00023136"/>
    </source>
</evidence>
<dbReference type="Pfam" id="PF00916">
    <property type="entry name" value="Sulfate_transp"/>
    <property type="match status" value="1"/>
</dbReference>
<dbReference type="PANTHER" id="PTHR11814">
    <property type="entry name" value="SULFATE TRANSPORTER"/>
    <property type="match status" value="1"/>
</dbReference>
<dbReference type="InterPro" id="IPR036513">
    <property type="entry name" value="STAS_dom_sf"/>
</dbReference>
<organism evidence="7 8">
    <name type="scientific">Sphingomonas paeninsulae</name>
    <dbReference type="NCBI Taxonomy" id="2319844"/>
    <lineage>
        <taxon>Bacteria</taxon>
        <taxon>Pseudomonadati</taxon>
        <taxon>Pseudomonadota</taxon>
        <taxon>Alphaproteobacteria</taxon>
        <taxon>Sphingomonadales</taxon>
        <taxon>Sphingomonadaceae</taxon>
        <taxon>Sphingomonas</taxon>
    </lineage>
</organism>
<reference evidence="7 8" key="1">
    <citation type="submission" date="2018-09" db="EMBL/GenBank/DDBJ databases">
        <title>Sphingomonas peninsula sp. nov., isolated from fildes peninsula, Antarctic soil.</title>
        <authorList>
            <person name="Yingchao G."/>
        </authorList>
    </citation>
    <scope>NUCLEOTIDE SEQUENCE [LARGE SCALE GENOMIC DNA]</scope>
    <source>
        <strain evidence="7 8">YZ-8</strain>
        <plasmid evidence="7 8">unnamed1</plasmid>
    </source>
</reference>
<dbReference type="RefSeq" id="WP_121151194.1">
    <property type="nucleotide sequence ID" value="NZ_CP032828.1"/>
</dbReference>
<dbReference type="Pfam" id="PF01740">
    <property type="entry name" value="STAS"/>
    <property type="match status" value="1"/>
</dbReference>
<comment type="subcellular location">
    <subcellularLocation>
        <location evidence="1">Membrane</location>
        <topology evidence="1">Multi-pass membrane protein</topology>
    </subcellularLocation>
</comment>
<feature type="domain" description="STAS" evidence="6">
    <location>
        <begin position="428"/>
        <end position="544"/>
    </location>
</feature>
<dbReference type="Proteomes" id="UP000276254">
    <property type="component" value="Plasmid unnamed1"/>
</dbReference>
<feature type="transmembrane region" description="Helical" evidence="5">
    <location>
        <begin position="65"/>
        <end position="87"/>
    </location>
</feature>
<feature type="transmembrane region" description="Helical" evidence="5">
    <location>
        <begin position="344"/>
        <end position="362"/>
    </location>
</feature>
<feature type="transmembrane region" description="Helical" evidence="5">
    <location>
        <begin position="374"/>
        <end position="403"/>
    </location>
</feature>
<dbReference type="SUPFAM" id="SSF52091">
    <property type="entry name" value="SpoIIaa-like"/>
    <property type="match status" value="1"/>
</dbReference>